<dbReference type="EMBL" id="JOKG01000002">
    <property type="protein sequence ID" value="KEQ14562.1"/>
    <property type="molecule type" value="Genomic_DNA"/>
</dbReference>
<dbReference type="RefSeq" id="WP_034874498.1">
    <property type="nucleotide sequence ID" value="NZ_JOKG01000002.1"/>
</dbReference>
<gene>
    <name evidence="1" type="ORF">GZ77_09535</name>
</gene>
<sequence length="143" mass="16406">MKTEQEMQKEKAPTLETMDELTTYINSLTEREHDYGTCVYAMSLAATAAFNHVASKLGITGFQASCADMDIIRRTRHIESPFALITAEKALYPQYDIKSDVDGYLNDWQDWLKKAARDKLKESEKESVHTDVWAHWERLAEAT</sequence>
<keyword evidence="2" id="KW-1185">Reference proteome</keyword>
<protein>
    <submittedName>
        <fullName evidence="1">Uncharacterized protein</fullName>
    </submittedName>
</protein>
<evidence type="ECO:0000313" key="1">
    <source>
        <dbReference type="EMBL" id="KEQ14562.1"/>
    </source>
</evidence>
<dbReference type="Proteomes" id="UP000028006">
    <property type="component" value="Unassembled WGS sequence"/>
</dbReference>
<comment type="caution">
    <text evidence="1">The sequence shown here is derived from an EMBL/GenBank/DDBJ whole genome shotgun (WGS) entry which is preliminary data.</text>
</comment>
<proteinExistence type="predicted"/>
<accession>A0A081N7Y9</accession>
<name>A0A081N7Y9_9GAMM</name>
<reference evidence="1 2" key="1">
    <citation type="submission" date="2014-06" db="EMBL/GenBank/DDBJ databases">
        <title>Whole Genome Sequences of Three Symbiotic Endozoicomonas Bacteria.</title>
        <authorList>
            <person name="Neave M.J."/>
            <person name="Apprill A."/>
            <person name="Voolstra C.R."/>
        </authorList>
    </citation>
    <scope>NUCLEOTIDE SEQUENCE [LARGE SCALE GENOMIC DNA]</scope>
    <source>
        <strain evidence="1 2">LMG 24815</strain>
    </source>
</reference>
<evidence type="ECO:0000313" key="2">
    <source>
        <dbReference type="Proteomes" id="UP000028006"/>
    </source>
</evidence>
<dbReference type="AlphaFoldDB" id="A0A081N7Y9"/>
<organism evidence="1 2">
    <name type="scientific">Endozoicomonas montiporae</name>
    <dbReference type="NCBI Taxonomy" id="1027273"/>
    <lineage>
        <taxon>Bacteria</taxon>
        <taxon>Pseudomonadati</taxon>
        <taxon>Pseudomonadota</taxon>
        <taxon>Gammaproteobacteria</taxon>
        <taxon>Oceanospirillales</taxon>
        <taxon>Endozoicomonadaceae</taxon>
        <taxon>Endozoicomonas</taxon>
    </lineage>
</organism>